<sequence length="99" mass="11075">MALEIKNIEGVICLKGAVSSSHITEVVNFFKGLIAIESRVIVNFCDVTSNQKSLLREFIKLENNLTDDQEFLFYGATPADAVQLYKEINNPQNFYSIAA</sequence>
<reference evidence="1 2" key="1">
    <citation type="submission" date="2018-06" db="EMBL/GenBank/DDBJ databases">
        <title>Genomic Encyclopedia of Archaeal and Bacterial Type Strains, Phase II (KMG-II): from individual species to whole genera.</title>
        <authorList>
            <person name="Goeker M."/>
        </authorList>
    </citation>
    <scope>NUCLEOTIDE SEQUENCE [LARGE SCALE GENOMIC DNA]</scope>
    <source>
        <strain evidence="1 2">DSM 17205</strain>
    </source>
</reference>
<dbReference type="EMBL" id="QKZR01000009">
    <property type="protein sequence ID" value="PZX36687.1"/>
    <property type="molecule type" value="Genomic_DNA"/>
</dbReference>
<gene>
    <name evidence="1" type="ORF">LX97_03444</name>
</gene>
<evidence type="ECO:0000313" key="1">
    <source>
        <dbReference type="EMBL" id="PZX36687.1"/>
    </source>
</evidence>
<evidence type="ECO:0000313" key="2">
    <source>
        <dbReference type="Proteomes" id="UP000248584"/>
    </source>
</evidence>
<keyword evidence="2" id="KW-1185">Reference proteome</keyword>
<organism evidence="1 2">
    <name type="scientific">Nonlabens dokdonensis</name>
    <dbReference type="NCBI Taxonomy" id="328515"/>
    <lineage>
        <taxon>Bacteria</taxon>
        <taxon>Pseudomonadati</taxon>
        <taxon>Bacteroidota</taxon>
        <taxon>Flavobacteriia</taxon>
        <taxon>Flavobacteriales</taxon>
        <taxon>Flavobacteriaceae</taxon>
        <taxon>Nonlabens</taxon>
    </lineage>
</organism>
<comment type="caution">
    <text evidence="1">The sequence shown here is derived from an EMBL/GenBank/DDBJ whole genome shotgun (WGS) entry which is preliminary data.</text>
</comment>
<dbReference type="Proteomes" id="UP000248584">
    <property type="component" value="Unassembled WGS sequence"/>
</dbReference>
<evidence type="ECO:0008006" key="3">
    <source>
        <dbReference type="Google" id="ProtNLM"/>
    </source>
</evidence>
<protein>
    <recommendedName>
        <fullName evidence="3">STAS domain-containing protein</fullName>
    </recommendedName>
</protein>
<dbReference type="RefSeq" id="WP_015363374.1">
    <property type="nucleotide sequence ID" value="NZ_QKZR01000009.1"/>
</dbReference>
<proteinExistence type="predicted"/>
<accession>A0ABX5PTT6</accession>
<name>A0ABX5PTT6_9FLAO</name>